<proteinExistence type="predicted"/>
<name>A0A561WKD7_ACTTI</name>
<dbReference type="InterPro" id="IPR036116">
    <property type="entry name" value="FN3_sf"/>
</dbReference>
<feature type="transmembrane region" description="Helical" evidence="5">
    <location>
        <begin position="21"/>
        <end position="45"/>
    </location>
</feature>
<dbReference type="SUPFAM" id="SSF63829">
    <property type="entry name" value="Calcium-dependent phosphotriesterase"/>
    <property type="match status" value="1"/>
</dbReference>
<dbReference type="CDD" id="cd00063">
    <property type="entry name" value="FN3"/>
    <property type="match status" value="3"/>
</dbReference>
<evidence type="ECO:0000256" key="3">
    <source>
        <dbReference type="ARBA" id="ARBA00023326"/>
    </source>
</evidence>
<protein>
    <submittedName>
        <fullName evidence="7">Fibronectin type III domain protein</fullName>
    </submittedName>
</protein>
<feature type="compositionally biased region" description="Pro residues" evidence="4">
    <location>
        <begin position="391"/>
        <end position="403"/>
    </location>
</feature>
<evidence type="ECO:0000256" key="1">
    <source>
        <dbReference type="ARBA" id="ARBA00022737"/>
    </source>
</evidence>
<dbReference type="Gene3D" id="2.120.10.30">
    <property type="entry name" value="TolB, C-terminal domain"/>
    <property type="match status" value="1"/>
</dbReference>
<evidence type="ECO:0000256" key="5">
    <source>
        <dbReference type="SAM" id="Phobius"/>
    </source>
</evidence>
<dbReference type="SUPFAM" id="SSF49265">
    <property type="entry name" value="Fibronectin type III"/>
    <property type="match status" value="2"/>
</dbReference>
<feature type="domain" description="Fibronectin type-III" evidence="6">
    <location>
        <begin position="509"/>
        <end position="604"/>
    </location>
</feature>
<keyword evidence="3" id="KW-0624">Polysaccharide degradation</keyword>
<evidence type="ECO:0000256" key="2">
    <source>
        <dbReference type="ARBA" id="ARBA00023295"/>
    </source>
</evidence>
<sequence length="879" mass="90582">MSSTDAAPTGARKRRLPSRGYLVTAGTVLALAAGLGLTVLGLGAADEAVASFDAASWVWSRGKGEVSRVNGVTAKIDTRVDVGQARGHGLQVSQSDRFVILRDVDTGAIASMDLTDLQAFWNQQSSPGIGVSVALHGDSAFVVDSVQGRVQQVDPGSLQAIGQPVSFPPGITGGAFDGKGRLWIVVPGEGTVTAITPAPVATGGQGGGAQPQRVRTEPVGGASHDFQLTTLHDGVAVLDRTTNELTRVGDTATARVTLPLPGPGTLPAHTDGSTVAVTVPDARRVLGVDPQGAVKATFTVPGAQTGLQPAVSWEGYYYVADAGGGTVHVFDEAGQPRKPITFQRPGGSVELEVREGYLFINAPGSSTARVVDGEHGVRVVDKYADDVLGGDPPPVTTPPVTPPKPKKKKPNKPVVSKPGAPRNVRAAAGNAEARVTWQAAADNGAPITRYVVTGDNRTFQVGADQRSLVVTGLTNGETYQFRVHAVNSKGDGPARASNPVKPTSEVPDPPGTPVAEAKPDGSVTVTWPAANGQGLAIQRYTVTAVTEGGAAPVGDATETSLTIPAGQLEYGKQYAFTVVSVNERGAGSKASAISNSVVPFSRPNRPENLDAATVTDRAGTVRVTWTAPVDNGRAITKYVVKAGGRSTDVTDGTTATLDGFGAGENVAVEVVAVNEGGESDPASATARTVAPATITVTGVDTTFNTATVGLSVDAGGGTATCALTVSDGTGSSGSCSSLKATKLAPSTKYTFTITAKNAAGTVTKQATGTTAELYGTATCLNGDSGDQRTYCDSDVSGRNGNEIFKVTRQENGQQAGWVKNGTRLKAYCKRSGDSVDAWIYNHNKKSTWWIQVAYEGKNYIPWAWLNLDGGDDLADLPTC</sequence>
<reference evidence="7 8" key="1">
    <citation type="submission" date="2019-06" db="EMBL/GenBank/DDBJ databases">
        <title>Sequencing the genomes of 1000 actinobacteria strains.</title>
        <authorList>
            <person name="Klenk H.-P."/>
        </authorList>
    </citation>
    <scope>NUCLEOTIDE SEQUENCE [LARGE SCALE GENOMIC DNA]</scope>
    <source>
        <strain evidence="7 8">DSM 43866</strain>
    </source>
</reference>
<accession>A0A561WKD7</accession>
<dbReference type="GO" id="GO:0016798">
    <property type="term" value="F:hydrolase activity, acting on glycosyl bonds"/>
    <property type="evidence" value="ECO:0007669"/>
    <property type="project" value="UniProtKB-KW"/>
</dbReference>
<dbReference type="PANTHER" id="PTHR13817:SF73">
    <property type="entry name" value="FIBRONECTIN TYPE-III DOMAIN-CONTAINING PROTEIN"/>
    <property type="match status" value="1"/>
</dbReference>
<dbReference type="RefSeq" id="WP_122977469.1">
    <property type="nucleotide sequence ID" value="NZ_BOMX01000076.1"/>
</dbReference>
<dbReference type="Gene3D" id="2.60.40.10">
    <property type="entry name" value="Immunoglobulins"/>
    <property type="match status" value="3"/>
</dbReference>
<dbReference type="InterPro" id="IPR013783">
    <property type="entry name" value="Ig-like_fold"/>
</dbReference>
<dbReference type="GO" id="GO:0000272">
    <property type="term" value="P:polysaccharide catabolic process"/>
    <property type="evidence" value="ECO:0007669"/>
    <property type="project" value="UniProtKB-KW"/>
</dbReference>
<evidence type="ECO:0000313" key="7">
    <source>
        <dbReference type="EMBL" id="TWG24336.1"/>
    </source>
</evidence>
<feature type="region of interest" description="Disordered" evidence="4">
    <location>
        <begin position="489"/>
        <end position="514"/>
    </location>
</feature>
<feature type="region of interest" description="Disordered" evidence="4">
    <location>
        <begin position="199"/>
        <end position="218"/>
    </location>
</feature>
<dbReference type="SMART" id="SM00060">
    <property type="entry name" value="FN3"/>
    <property type="match status" value="4"/>
</dbReference>
<keyword evidence="2" id="KW-0326">Glycosidase</keyword>
<keyword evidence="2" id="KW-0378">Hydrolase</keyword>
<evidence type="ECO:0000313" key="8">
    <source>
        <dbReference type="Proteomes" id="UP000320239"/>
    </source>
</evidence>
<evidence type="ECO:0000256" key="4">
    <source>
        <dbReference type="SAM" id="MobiDB-lite"/>
    </source>
</evidence>
<feature type="domain" description="Fibronectin type-III" evidence="6">
    <location>
        <begin position="605"/>
        <end position="692"/>
    </location>
</feature>
<dbReference type="AlphaFoldDB" id="A0A561WKD7"/>
<dbReference type="PANTHER" id="PTHR13817">
    <property type="entry name" value="TITIN"/>
    <property type="match status" value="1"/>
</dbReference>
<evidence type="ECO:0000259" key="6">
    <source>
        <dbReference type="PROSITE" id="PS50853"/>
    </source>
</evidence>
<dbReference type="InterPro" id="IPR011042">
    <property type="entry name" value="6-blade_b-propeller_TolB-like"/>
</dbReference>
<dbReference type="Pfam" id="PF00041">
    <property type="entry name" value="fn3"/>
    <property type="match status" value="3"/>
</dbReference>
<feature type="region of interest" description="Disordered" evidence="4">
    <location>
        <begin position="384"/>
        <end position="423"/>
    </location>
</feature>
<gene>
    <name evidence="7" type="ORF">FHX34_102890</name>
</gene>
<keyword evidence="1" id="KW-0677">Repeat</keyword>
<feature type="domain" description="Fibronectin type-III" evidence="6">
    <location>
        <begin position="417"/>
        <end position="506"/>
    </location>
</feature>
<dbReference type="InterPro" id="IPR003961">
    <property type="entry name" value="FN3_dom"/>
</dbReference>
<comment type="caution">
    <text evidence="7">The sequence shown here is derived from an EMBL/GenBank/DDBJ whole genome shotgun (WGS) entry which is preliminary data.</text>
</comment>
<keyword evidence="5" id="KW-0472">Membrane</keyword>
<dbReference type="Proteomes" id="UP000320239">
    <property type="component" value="Unassembled WGS sequence"/>
</dbReference>
<keyword evidence="3" id="KW-0119">Carbohydrate metabolism</keyword>
<keyword evidence="5" id="KW-0812">Transmembrane</keyword>
<keyword evidence="8" id="KW-1185">Reference proteome</keyword>
<dbReference type="EMBL" id="VIWY01000002">
    <property type="protein sequence ID" value="TWG24336.1"/>
    <property type="molecule type" value="Genomic_DNA"/>
</dbReference>
<dbReference type="OrthoDB" id="5241356at2"/>
<dbReference type="PROSITE" id="PS50853">
    <property type="entry name" value="FN3"/>
    <property type="match status" value="3"/>
</dbReference>
<organism evidence="7 8">
    <name type="scientific">Actinoplanes teichomyceticus</name>
    <dbReference type="NCBI Taxonomy" id="1867"/>
    <lineage>
        <taxon>Bacteria</taxon>
        <taxon>Bacillati</taxon>
        <taxon>Actinomycetota</taxon>
        <taxon>Actinomycetes</taxon>
        <taxon>Micromonosporales</taxon>
        <taxon>Micromonosporaceae</taxon>
        <taxon>Actinoplanes</taxon>
    </lineage>
</organism>
<dbReference type="InterPro" id="IPR050964">
    <property type="entry name" value="Striated_Muscle_Regulatory"/>
</dbReference>
<keyword evidence="5" id="KW-1133">Transmembrane helix</keyword>